<keyword evidence="10" id="KW-0479">Metal-binding</keyword>
<feature type="binding site" evidence="10">
    <location>
        <position position="97"/>
    </location>
    <ligand>
        <name>Na(+)</name>
        <dbReference type="ChEBI" id="CHEBI:29101"/>
        <note>structural</note>
    </ligand>
</feature>
<evidence type="ECO:0000313" key="12">
    <source>
        <dbReference type="Proteomes" id="UP001260872"/>
    </source>
</evidence>
<feature type="transmembrane region" description="Helical" evidence="10">
    <location>
        <begin position="23"/>
        <end position="40"/>
    </location>
</feature>
<comment type="subcellular location">
    <subcellularLocation>
        <location evidence="1 10">Cell membrane</location>
        <topology evidence="1 10">Multi-pass membrane protein</topology>
    </subcellularLocation>
</comment>
<reference evidence="12" key="1">
    <citation type="submission" date="2023-07" db="EMBL/GenBank/DDBJ databases">
        <title>Description of three actinobacteria isolated from air of manufacturing shop in a pharmaceutical factory.</title>
        <authorList>
            <person name="Zhang D.-F."/>
        </authorList>
    </citation>
    <scope>NUCLEOTIDE SEQUENCE [LARGE SCALE GENOMIC DNA]</scope>
    <source>
        <strain evidence="12">CCTCC AB 207010</strain>
    </source>
</reference>
<feature type="transmembrane region" description="Helical" evidence="10">
    <location>
        <begin position="134"/>
        <end position="155"/>
    </location>
</feature>
<keyword evidence="10" id="KW-0813">Transport</keyword>
<evidence type="ECO:0000256" key="6">
    <source>
        <dbReference type="ARBA" id="ARBA00023303"/>
    </source>
</evidence>
<keyword evidence="12" id="KW-1185">Reference proteome</keyword>
<keyword evidence="2 10" id="KW-1003">Cell membrane</keyword>
<organism evidence="11 12">
    <name type="scientific">Nesterenkonia flava</name>
    <dbReference type="NCBI Taxonomy" id="469799"/>
    <lineage>
        <taxon>Bacteria</taxon>
        <taxon>Bacillati</taxon>
        <taxon>Actinomycetota</taxon>
        <taxon>Actinomycetes</taxon>
        <taxon>Micrococcales</taxon>
        <taxon>Micrococcaceae</taxon>
        <taxon>Nesterenkonia</taxon>
    </lineage>
</organism>
<dbReference type="Pfam" id="PF02537">
    <property type="entry name" value="CRCB"/>
    <property type="match status" value="1"/>
</dbReference>
<evidence type="ECO:0000256" key="7">
    <source>
        <dbReference type="ARBA" id="ARBA00035120"/>
    </source>
</evidence>
<comment type="function">
    <text evidence="9 10">Fluoride-specific ion channel. Important for reducing fluoride concentration in the cell, thus reducing its toxicity.</text>
</comment>
<evidence type="ECO:0000256" key="8">
    <source>
        <dbReference type="ARBA" id="ARBA00035585"/>
    </source>
</evidence>
<dbReference type="InterPro" id="IPR003691">
    <property type="entry name" value="FluC"/>
</dbReference>
<dbReference type="PANTHER" id="PTHR28259">
    <property type="entry name" value="FLUORIDE EXPORT PROTEIN 1-RELATED"/>
    <property type="match status" value="1"/>
</dbReference>
<dbReference type="HAMAP" id="MF_00454">
    <property type="entry name" value="FluC"/>
    <property type="match status" value="1"/>
</dbReference>
<keyword evidence="3 10" id="KW-0812">Transmembrane</keyword>
<name>A0ABU1FSK8_9MICC</name>
<evidence type="ECO:0000256" key="1">
    <source>
        <dbReference type="ARBA" id="ARBA00004651"/>
    </source>
</evidence>
<evidence type="ECO:0000256" key="3">
    <source>
        <dbReference type="ARBA" id="ARBA00022692"/>
    </source>
</evidence>
<comment type="caution">
    <text evidence="11">The sequence shown here is derived from an EMBL/GenBank/DDBJ whole genome shotgun (WGS) entry which is preliminary data.</text>
</comment>
<keyword evidence="10" id="KW-0915">Sodium</keyword>
<keyword evidence="4 10" id="KW-1133">Transmembrane helix</keyword>
<comment type="catalytic activity">
    <reaction evidence="8">
        <text>fluoride(in) = fluoride(out)</text>
        <dbReference type="Rhea" id="RHEA:76159"/>
        <dbReference type="ChEBI" id="CHEBI:17051"/>
    </reaction>
    <physiologicalReaction direction="left-to-right" evidence="8">
        <dbReference type="Rhea" id="RHEA:76160"/>
    </physiologicalReaction>
</comment>
<evidence type="ECO:0000256" key="9">
    <source>
        <dbReference type="ARBA" id="ARBA00049940"/>
    </source>
</evidence>
<feature type="transmembrane region" description="Helical" evidence="10">
    <location>
        <begin position="60"/>
        <end position="80"/>
    </location>
</feature>
<proteinExistence type="inferred from homology"/>
<feature type="transmembrane region" description="Helical" evidence="10">
    <location>
        <begin position="87"/>
        <end position="114"/>
    </location>
</feature>
<sequence>MPTTEERAAEELMRTPVQRTPRLGALIAWVALAGAAGALARVGLGELIPEYGMRFPWTTFLVNVLGSALMGLLAGILFAWKRAPGWALPVLGTGFLGSFTTFSAVMLAVLPSVPGGGFAELSAVTMHPAGAFEMFSYLVISILFSTAAAAGGLTVGRALFGCYAMDCDDETEGRT</sequence>
<evidence type="ECO:0000256" key="5">
    <source>
        <dbReference type="ARBA" id="ARBA00023136"/>
    </source>
</evidence>
<protein>
    <recommendedName>
        <fullName evidence="10">Fluoride-specific ion channel FluC</fullName>
    </recommendedName>
</protein>
<comment type="similarity">
    <text evidence="7 10">Belongs to the fluoride channel Fluc/FEX (TC 1.A.43) family.</text>
</comment>
<evidence type="ECO:0000256" key="10">
    <source>
        <dbReference type="HAMAP-Rule" id="MF_00454"/>
    </source>
</evidence>
<evidence type="ECO:0000313" key="11">
    <source>
        <dbReference type="EMBL" id="MDR5711655.1"/>
    </source>
</evidence>
<keyword evidence="6 10" id="KW-0407">Ion channel</keyword>
<accession>A0ABU1FSK8</accession>
<keyword evidence="5 10" id="KW-0472">Membrane</keyword>
<feature type="binding site" evidence="10">
    <location>
        <position position="100"/>
    </location>
    <ligand>
        <name>Na(+)</name>
        <dbReference type="ChEBI" id="CHEBI:29101"/>
        <note>structural</note>
    </ligand>
</feature>
<dbReference type="RefSeq" id="WP_310537036.1">
    <property type="nucleotide sequence ID" value="NZ_BAAAOC010000009.1"/>
</dbReference>
<evidence type="ECO:0000256" key="4">
    <source>
        <dbReference type="ARBA" id="ARBA00022989"/>
    </source>
</evidence>
<gene>
    <name evidence="10" type="primary">fluC</name>
    <name evidence="10" type="synonym">crcB</name>
    <name evidence="11" type="ORF">RH857_05840</name>
</gene>
<dbReference type="EMBL" id="JAVKGT010000011">
    <property type="protein sequence ID" value="MDR5711655.1"/>
    <property type="molecule type" value="Genomic_DNA"/>
</dbReference>
<dbReference type="PANTHER" id="PTHR28259:SF1">
    <property type="entry name" value="FLUORIDE EXPORT PROTEIN 1-RELATED"/>
    <property type="match status" value="1"/>
</dbReference>
<evidence type="ECO:0000256" key="2">
    <source>
        <dbReference type="ARBA" id="ARBA00022475"/>
    </source>
</evidence>
<keyword evidence="10" id="KW-0406">Ion transport</keyword>
<comment type="activity regulation">
    <text evidence="10">Na(+) is not transported, but it plays an essential structural role and its presence is essential for fluoride channel function.</text>
</comment>
<dbReference type="Proteomes" id="UP001260872">
    <property type="component" value="Unassembled WGS sequence"/>
</dbReference>